<proteinExistence type="predicted"/>
<accession>A0A915EG80</accession>
<evidence type="ECO:0000313" key="1">
    <source>
        <dbReference type="Proteomes" id="UP000887574"/>
    </source>
</evidence>
<organism evidence="1 2">
    <name type="scientific">Ditylenchus dipsaci</name>
    <dbReference type="NCBI Taxonomy" id="166011"/>
    <lineage>
        <taxon>Eukaryota</taxon>
        <taxon>Metazoa</taxon>
        <taxon>Ecdysozoa</taxon>
        <taxon>Nematoda</taxon>
        <taxon>Chromadorea</taxon>
        <taxon>Rhabditida</taxon>
        <taxon>Tylenchina</taxon>
        <taxon>Tylenchomorpha</taxon>
        <taxon>Sphaerularioidea</taxon>
        <taxon>Anguinidae</taxon>
        <taxon>Anguininae</taxon>
        <taxon>Ditylenchus</taxon>
    </lineage>
</organism>
<dbReference type="Proteomes" id="UP000887574">
    <property type="component" value="Unplaced"/>
</dbReference>
<dbReference type="CDD" id="cd22744">
    <property type="entry name" value="OTU"/>
    <property type="match status" value="1"/>
</dbReference>
<name>A0A915EG80_9BILA</name>
<protein>
    <submittedName>
        <fullName evidence="2">Uncharacterized protein</fullName>
    </submittedName>
</protein>
<keyword evidence="1" id="KW-1185">Reference proteome</keyword>
<evidence type="ECO:0000313" key="2">
    <source>
        <dbReference type="WBParaSite" id="jg6015"/>
    </source>
</evidence>
<dbReference type="WBParaSite" id="jg6015">
    <property type="protein sequence ID" value="jg6015"/>
    <property type="gene ID" value="jg6015"/>
</dbReference>
<sequence>MRFPKVNEKKAKETVHSATARGRRKDMAIIDQLHLAKFKLFIEVKDSVPSNDAIFVKEVISNFRMQVNSNEKLPSFFKDIEADGNRLYRSLAEAIYGEEYLHPQVRKEMTAFLLNNSQKPFARFFTAFGNRSATVEEYATHFNQPSDEPAHWGTSQQFILAAKLYEKI</sequence>
<dbReference type="AlphaFoldDB" id="A0A915EG80"/>
<reference evidence="2" key="1">
    <citation type="submission" date="2022-11" db="UniProtKB">
        <authorList>
            <consortium name="WormBaseParasite"/>
        </authorList>
    </citation>
    <scope>IDENTIFICATION</scope>
</reference>
<dbReference type="Gene3D" id="3.90.70.80">
    <property type="match status" value="1"/>
</dbReference>